<dbReference type="Pfam" id="PF07238">
    <property type="entry name" value="PilZ"/>
    <property type="match status" value="2"/>
</dbReference>
<organism evidence="3 4">
    <name type="scientific">Stieleria magnilauensis</name>
    <dbReference type="NCBI Taxonomy" id="2527963"/>
    <lineage>
        <taxon>Bacteria</taxon>
        <taxon>Pseudomonadati</taxon>
        <taxon>Planctomycetota</taxon>
        <taxon>Planctomycetia</taxon>
        <taxon>Pirellulales</taxon>
        <taxon>Pirellulaceae</taxon>
        <taxon>Stieleria</taxon>
    </lineage>
</organism>
<protein>
    <submittedName>
        <fullName evidence="3">PilZ domain protein</fullName>
    </submittedName>
</protein>
<feature type="compositionally biased region" description="Polar residues" evidence="1">
    <location>
        <begin position="1"/>
        <end position="18"/>
    </location>
</feature>
<proteinExistence type="predicted"/>
<reference evidence="3 4" key="1">
    <citation type="submission" date="2019-02" db="EMBL/GenBank/DDBJ databases">
        <title>Deep-cultivation of Planctomycetes and their phenomic and genomic characterization uncovers novel biology.</title>
        <authorList>
            <person name="Wiegand S."/>
            <person name="Jogler M."/>
            <person name="Boedeker C."/>
            <person name="Pinto D."/>
            <person name="Vollmers J."/>
            <person name="Rivas-Marin E."/>
            <person name="Kohn T."/>
            <person name="Peeters S.H."/>
            <person name="Heuer A."/>
            <person name="Rast P."/>
            <person name="Oberbeckmann S."/>
            <person name="Bunk B."/>
            <person name="Jeske O."/>
            <person name="Meyerdierks A."/>
            <person name="Storesund J.E."/>
            <person name="Kallscheuer N."/>
            <person name="Luecker S."/>
            <person name="Lage O.M."/>
            <person name="Pohl T."/>
            <person name="Merkel B.J."/>
            <person name="Hornburger P."/>
            <person name="Mueller R.-W."/>
            <person name="Bruemmer F."/>
            <person name="Labrenz M."/>
            <person name="Spormann A.M."/>
            <person name="Op den Camp H."/>
            <person name="Overmann J."/>
            <person name="Amann R."/>
            <person name="Jetten M.S.M."/>
            <person name="Mascher T."/>
            <person name="Medema M.H."/>
            <person name="Devos D.P."/>
            <person name="Kaster A.-K."/>
            <person name="Ovreas L."/>
            <person name="Rohde M."/>
            <person name="Galperin M.Y."/>
            <person name="Jogler C."/>
        </authorList>
    </citation>
    <scope>NUCLEOTIDE SEQUENCE [LARGE SCALE GENOMIC DNA]</scope>
    <source>
        <strain evidence="3 4">TBK1r</strain>
    </source>
</reference>
<feature type="region of interest" description="Disordered" evidence="1">
    <location>
        <begin position="1"/>
        <end position="44"/>
    </location>
</feature>
<evidence type="ECO:0000313" key="4">
    <source>
        <dbReference type="Proteomes" id="UP000318081"/>
    </source>
</evidence>
<dbReference type="Proteomes" id="UP000318081">
    <property type="component" value="Chromosome"/>
</dbReference>
<feature type="compositionally biased region" description="Basic and acidic residues" evidence="1">
    <location>
        <begin position="23"/>
        <end position="44"/>
    </location>
</feature>
<evidence type="ECO:0000313" key="3">
    <source>
        <dbReference type="EMBL" id="QDV82354.1"/>
    </source>
</evidence>
<dbReference type="RefSeq" id="WP_145208172.1">
    <property type="nucleotide sequence ID" value="NZ_CP036432.1"/>
</dbReference>
<evidence type="ECO:0000256" key="1">
    <source>
        <dbReference type="SAM" id="MobiDB-lite"/>
    </source>
</evidence>
<feature type="domain" description="PilZ" evidence="2">
    <location>
        <begin position="68"/>
        <end position="136"/>
    </location>
</feature>
<sequence>MPTVASPSSTPSGASRTQPPARRSAETPKDKLSETSSNDDDRYEPRFQVIGGQDVRDIQCRLLVPAPLGGDDQIPCQIVDLNSSGCAIRYRQTRSLFKSTTLEIRNLAGHDTLQMLARVCWSRQSGLDQYASGLYFRRSLPDDFISAGIRAGQLSRRTAQRETVDVAVTIRQCQPQNRSEGRIVSTSRSGLQVIGSDELLVGSRLMLQLDDGNAVVGTSVWSSRRGTQYASGIAFTHAGNGRQFHNAVLEQA</sequence>
<keyword evidence="4" id="KW-1185">Reference proteome</keyword>
<gene>
    <name evidence="3" type="ORF">TBK1r_12830</name>
</gene>
<name>A0ABX5XKE3_9BACT</name>
<evidence type="ECO:0000259" key="2">
    <source>
        <dbReference type="Pfam" id="PF07238"/>
    </source>
</evidence>
<dbReference type="EMBL" id="CP036432">
    <property type="protein sequence ID" value="QDV82354.1"/>
    <property type="molecule type" value="Genomic_DNA"/>
</dbReference>
<accession>A0ABX5XKE3</accession>
<dbReference type="InterPro" id="IPR009875">
    <property type="entry name" value="PilZ_domain"/>
</dbReference>
<feature type="domain" description="PilZ" evidence="2">
    <location>
        <begin position="156"/>
        <end position="237"/>
    </location>
</feature>